<proteinExistence type="predicted"/>
<accession>A0A396GJG8</accession>
<name>A0A396GJG8_MEDTR</name>
<protein>
    <submittedName>
        <fullName evidence="1">Uncharacterized protein</fullName>
    </submittedName>
</protein>
<dbReference type="Proteomes" id="UP000265566">
    <property type="component" value="Chromosome 8"/>
</dbReference>
<organism evidence="1">
    <name type="scientific">Medicago truncatula</name>
    <name type="common">Barrel medic</name>
    <name type="synonym">Medicago tribuloides</name>
    <dbReference type="NCBI Taxonomy" id="3880"/>
    <lineage>
        <taxon>Eukaryota</taxon>
        <taxon>Viridiplantae</taxon>
        <taxon>Streptophyta</taxon>
        <taxon>Embryophyta</taxon>
        <taxon>Tracheophyta</taxon>
        <taxon>Spermatophyta</taxon>
        <taxon>Magnoliopsida</taxon>
        <taxon>eudicotyledons</taxon>
        <taxon>Gunneridae</taxon>
        <taxon>Pentapetalae</taxon>
        <taxon>rosids</taxon>
        <taxon>fabids</taxon>
        <taxon>Fabales</taxon>
        <taxon>Fabaceae</taxon>
        <taxon>Papilionoideae</taxon>
        <taxon>50 kb inversion clade</taxon>
        <taxon>NPAAA clade</taxon>
        <taxon>Hologalegina</taxon>
        <taxon>IRL clade</taxon>
        <taxon>Trifolieae</taxon>
        <taxon>Medicago</taxon>
    </lineage>
</organism>
<gene>
    <name evidence="1" type="ORF">MtrunA17_Chr8g0355691</name>
</gene>
<dbReference type="EMBL" id="PSQE01000008">
    <property type="protein sequence ID" value="RHN40528.1"/>
    <property type="molecule type" value="Genomic_DNA"/>
</dbReference>
<dbReference type="AlphaFoldDB" id="A0A396GJG8"/>
<sequence>MFIYVTLIFSLYCFDHYSKFRLIMVLHVEDPLQGDFPEVIEEYLEHGIMKCIAFNRRGTLLAGFLPMF</sequence>
<comment type="caution">
    <text evidence="1">The sequence shown here is derived from an EMBL/GenBank/DDBJ whole genome shotgun (WGS) entry which is preliminary data.</text>
</comment>
<reference evidence="1" key="1">
    <citation type="journal article" date="2018" name="Nat. Plants">
        <title>Whole-genome landscape of Medicago truncatula symbiotic genes.</title>
        <authorList>
            <person name="Pecrix Y."/>
            <person name="Gamas P."/>
            <person name="Carrere S."/>
        </authorList>
    </citation>
    <scope>NUCLEOTIDE SEQUENCE</scope>
    <source>
        <tissue evidence="1">Leaves</tissue>
    </source>
</reference>
<dbReference type="Gramene" id="rna46688">
    <property type="protein sequence ID" value="RHN40528.1"/>
    <property type="gene ID" value="gene46688"/>
</dbReference>
<evidence type="ECO:0000313" key="1">
    <source>
        <dbReference type="EMBL" id="RHN40528.1"/>
    </source>
</evidence>